<feature type="signal peptide" evidence="2">
    <location>
        <begin position="1"/>
        <end position="23"/>
    </location>
</feature>
<dbReference type="EMBL" id="JBBPCC010000001">
    <property type="protein sequence ID" value="MEK8126604.1"/>
    <property type="molecule type" value="Genomic_DNA"/>
</dbReference>
<evidence type="ECO:0000313" key="3">
    <source>
        <dbReference type="EMBL" id="MEK8126604.1"/>
    </source>
</evidence>
<protein>
    <recommendedName>
        <fullName evidence="5">Secreted protein</fullName>
    </recommendedName>
</protein>
<keyword evidence="2" id="KW-0732">Signal</keyword>
<proteinExistence type="predicted"/>
<name>A0ABU9DCM8_9BACL</name>
<sequence>MKHILVMMSGVLILGLLTACGQAKQPIPALAHESQSLNSGGQPSAAHHEHGKHNESGGEAVKQKVSFGFTSGTAHAGNKEKLTIRIQDEHEAPVYQFRVNHEKLMHLIVVSRDLSFFNHIHPVYRGKGVFDVDLSFPAGGDYKLFTDFVPEGGKPAVLSEWVKVGGEARPSAPLKADSRLVTETEGIRIDLTLGSAKPNQDTMLTFRISDAKTGRGIDNLQPYLGTAGHVVILSADAEQYLHVHPVDEKATGPVVQFSTSFPRAGLYKIWGQFQHQGKVLTAPFTVEVK</sequence>
<evidence type="ECO:0000313" key="4">
    <source>
        <dbReference type="Proteomes" id="UP001469365"/>
    </source>
</evidence>
<evidence type="ECO:0000256" key="1">
    <source>
        <dbReference type="SAM" id="MobiDB-lite"/>
    </source>
</evidence>
<evidence type="ECO:0000256" key="2">
    <source>
        <dbReference type="SAM" id="SignalP"/>
    </source>
</evidence>
<evidence type="ECO:0008006" key="5">
    <source>
        <dbReference type="Google" id="ProtNLM"/>
    </source>
</evidence>
<reference evidence="3 4" key="1">
    <citation type="submission" date="2024-04" db="EMBL/GenBank/DDBJ databases">
        <title>draft genome sequnece of Paenibacillus filicis.</title>
        <authorList>
            <person name="Kim D.-U."/>
        </authorList>
    </citation>
    <scope>NUCLEOTIDE SEQUENCE [LARGE SCALE GENOMIC DNA]</scope>
    <source>
        <strain evidence="3 4">KACC14197</strain>
    </source>
</reference>
<organism evidence="3 4">
    <name type="scientific">Paenibacillus filicis</name>
    <dbReference type="NCBI Taxonomy" id="669464"/>
    <lineage>
        <taxon>Bacteria</taxon>
        <taxon>Bacillati</taxon>
        <taxon>Bacillota</taxon>
        <taxon>Bacilli</taxon>
        <taxon>Bacillales</taxon>
        <taxon>Paenibacillaceae</taxon>
        <taxon>Paenibacillus</taxon>
    </lineage>
</organism>
<comment type="caution">
    <text evidence="3">The sequence shown here is derived from an EMBL/GenBank/DDBJ whole genome shotgun (WGS) entry which is preliminary data.</text>
</comment>
<feature type="region of interest" description="Disordered" evidence="1">
    <location>
        <begin position="33"/>
        <end position="58"/>
    </location>
</feature>
<feature type="compositionally biased region" description="Polar residues" evidence="1">
    <location>
        <begin position="33"/>
        <end position="42"/>
    </location>
</feature>
<dbReference type="Proteomes" id="UP001469365">
    <property type="component" value="Unassembled WGS sequence"/>
</dbReference>
<keyword evidence="4" id="KW-1185">Reference proteome</keyword>
<dbReference type="PROSITE" id="PS51257">
    <property type="entry name" value="PROKAR_LIPOPROTEIN"/>
    <property type="match status" value="1"/>
</dbReference>
<accession>A0ABU9DCM8</accession>
<feature type="compositionally biased region" description="Basic and acidic residues" evidence="1">
    <location>
        <begin position="46"/>
        <end position="56"/>
    </location>
</feature>
<gene>
    <name evidence="3" type="ORF">WMW72_01635</name>
</gene>
<dbReference type="RefSeq" id="WP_341413657.1">
    <property type="nucleotide sequence ID" value="NZ_JBBPCC010000001.1"/>
</dbReference>
<feature type="chain" id="PRO_5045569908" description="Secreted protein" evidence="2">
    <location>
        <begin position="24"/>
        <end position="289"/>
    </location>
</feature>